<name>A0A7G6Y6B1_9MICO</name>
<evidence type="ECO:0000313" key="1">
    <source>
        <dbReference type="EMBL" id="QNE34026.1"/>
    </source>
</evidence>
<evidence type="ECO:0000313" key="2">
    <source>
        <dbReference type="Proteomes" id="UP000515511"/>
    </source>
</evidence>
<sequence>MRVEVLHIQECPSWREAGARLEVALAEAGMDAPVEYRFLETSADLVGTAFAGSPTIVVDGADLFPVAEPVQELACRVYVTPAGLRGMPDTGQLVAALRALPA</sequence>
<accession>A0A7G6Y6B1</accession>
<gene>
    <name evidence="1" type="ORF">F1C12_01950</name>
</gene>
<dbReference type="RefSeq" id="WP_185277195.1">
    <property type="nucleotide sequence ID" value="NZ_CP043641.1"/>
</dbReference>
<reference evidence="2" key="1">
    <citation type="submission" date="2019-09" db="EMBL/GenBank/DDBJ databases">
        <title>Antimicrobial potential of Antarctic Bacteria.</title>
        <authorList>
            <person name="Benaud N."/>
            <person name="Edwards R.J."/>
            <person name="Ferrari B.C."/>
        </authorList>
    </citation>
    <scope>NUCLEOTIDE SEQUENCE [LARGE SCALE GENOMIC DNA]</scope>
    <source>
        <strain evidence="2">INR9</strain>
    </source>
</reference>
<dbReference type="EMBL" id="CP043641">
    <property type="protein sequence ID" value="QNE34026.1"/>
    <property type="molecule type" value="Genomic_DNA"/>
</dbReference>
<protein>
    <submittedName>
        <fullName evidence="1">Thioredoxin family protein</fullName>
    </submittedName>
</protein>
<dbReference type="AlphaFoldDB" id="A0A7G6Y6B1"/>
<organism evidence="1 2">
    <name type="scientific">Leifsonia shinshuensis</name>
    <dbReference type="NCBI Taxonomy" id="150026"/>
    <lineage>
        <taxon>Bacteria</taxon>
        <taxon>Bacillati</taxon>
        <taxon>Actinomycetota</taxon>
        <taxon>Actinomycetes</taxon>
        <taxon>Micrococcales</taxon>
        <taxon>Microbacteriaceae</taxon>
        <taxon>Leifsonia</taxon>
    </lineage>
</organism>
<dbReference type="KEGG" id="lse:F1C12_01950"/>
<dbReference type="Proteomes" id="UP000515511">
    <property type="component" value="Chromosome"/>
</dbReference>
<proteinExistence type="predicted"/>